<dbReference type="GO" id="GO:0031146">
    <property type="term" value="P:SCF-dependent proteasomal ubiquitin-dependent protein catabolic process"/>
    <property type="evidence" value="ECO:0007669"/>
    <property type="project" value="TreeGrafter"/>
</dbReference>
<dbReference type="InterPro" id="IPR032675">
    <property type="entry name" value="LRR_dom_sf"/>
</dbReference>
<dbReference type="Pfam" id="PF23550">
    <property type="entry name" value="zf_Tbcl_Rhp7"/>
    <property type="match status" value="1"/>
</dbReference>
<evidence type="ECO:0000313" key="3">
    <source>
        <dbReference type="EMBL" id="KIY51242.1"/>
    </source>
</evidence>
<evidence type="ECO:0000259" key="2">
    <source>
        <dbReference type="Pfam" id="PF25372"/>
    </source>
</evidence>
<gene>
    <name evidence="3" type="ORF">FISHEDRAFT_37391</name>
</gene>
<accession>A0A0D7AI34</accession>
<dbReference type="InterPro" id="IPR057207">
    <property type="entry name" value="FBXL15_LRR"/>
</dbReference>
<dbReference type="EMBL" id="KN881666">
    <property type="protein sequence ID" value="KIY51242.1"/>
    <property type="molecule type" value="Genomic_DNA"/>
</dbReference>
<reference evidence="3 4" key="1">
    <citation type="journal article" date="2015" name="Fungal Genet. Biol.">
        <title>Evolution of novel wood decay mechanisms in Agaricales revealed by the genome sequences of Fistulina hepatica and Cylindrobasidium torrendii.</title>
        <authorList>
            <person name="Floudas D."/>
            <person name="Held B.W."/>
            <person name="Riley R."/>
            <person name="Nagy L.G."/>
            <person name="Koehler G."/>
            <person name="Ransdell A.S."/>
            <person name="Younus H."/>
            <person name="Chow J."/>
            <person name="Chiniquy J."/>
            <person name="Lipzen A."/>
            <person name="Tritt A."/>
            <person name="Sun H."/>
            <person name="Haridas S."/>
            <person name="LaButti K."/>
            <person name="Ohm R.A."/>
            <person name="Kues U."/>
            <person name="Blanchette R.A."/>
            <person name="Grigoriev I.V."/>
            <person name="Minto R.E."/>
            <person name="Hibbett D.S."/>
        </authorList>
    </citation>
    <scope>NUCLEOTIDE SEQUENCE [LARGE SCALE GENOMIC DNA]</scope>
    <source>
        <strain evidence="3 4">ATCC 64428</strain>
    </source>
</reference>
<keyword evidence="4" id="KW-1185">Reference proteome</keyword>
<dbReference type="Gene3D" id="3.80.10.10">
    <property type="entry name" value="Ribonuclease Inhibitor"/>
    <property type="match status" value="1"/>
</dbReference>
<dbReference type="GO" id="GO:0019005">
    <property type="term" value="C:SCF ubiquitin ligase complex"/>
    <property type="evidence" value="ECO:0007669"/>
    <property type="project" value="TreeGrafter"/>
</dbReference>
<evidence type="ECO:0000313" key="4">
    <source>
        <dbReference type="Proteomes" id="UP000054144"/>
    </source>
</evidence>
<protein>
    <submittedName>
        <fullName evidence="3">RNI-like protein</fullName>
    </submittedName>
</protein>
<evidence type="ECO:0000259" key="1">
    <source>
        <dbReference type="Pfam" id="PF23550"/>
    </source>
</evidence>
<feature type="domain" description="F-box/LRR-repeat protein 15-like leucin rich repeat" evidence="2">
    <location>
        <begin position="182"/>
        <end position="429"/>
    </location>
</feature>
<proteinExistence type="predicted"/>
<dbReference type="OrthoDB" id="421226at2759"/>
<dbReference type="Proteomes" id="UP000054144">
    <property type="component" value="Unassembled WGS sequence"/>
</dbReference>
<feature type="domain" description="DNA repair protein rhp7 treble clef" evidence="1">
    <location>
        <begin position="11"/>
        <end position="49"/>
    </location>
</feature>
<dbReference type="PANTHER" id="PTHR13318:SF190">
    <property type="entry name" value="PARTNER OF PAIRED, ISOFORM B"/>
    <property type="match status" value="1"/>
</dbReference>
<sequence length="465" mass="50646">MWAGSSSRPPVGSFEDCAICEQQFTVTTYTMAANPGPGFLCHRCAKAAGSDPFKKPSAKRKRKAVAKMPAFEERVFPSLISICVKVITNHIDDVEALGNIGSVNMDEIAKALCKSRELNAQNVQLLYDAQQTSLTLYDATNLPSSAFHTLGSLNPKLTDLRLDFCGHMDTAVLKKLSTALPHLKSIELLGPFLVKPEGWTTFFQGRNLESFLITQSPRFDSSCLQALLKDSGVTLRRLRLKEIGQLNDDFLADIKTLNSLTYLDISNPAESCSDDALVDLLKAVGRSLTHLDLSGHDAITDQLFTIGVANHVTKLEHLIAANTPLLSDAGIAAFFTGWANSPLLQIDLSRDHLLSSASLTALLAHSGSDLEELNINGWKDVSVDALMSIATTAKALKAIDVGWCRSVDDFVIKAFLHGKPDTSKGLEFLTQIHMYGCGRVHGVFPRKPGVHVYGVESQIVPRMIL</sequence>
<dbReference type="SUPFAM" id="SSF52047">
    <property type="entry name" value="RNI-like"/>
    <property type="match status" value="1"/>
</dbReference>
<dbReference type="AlphaFoldDB" id="A0A0D7AI34"/>
<dbReference type="InterPro" id="IPR056451">
    <property type="entry name" value="Znf_Tbcl_Rhp7"/>
</dbReference>
<name>A0A0D7AI34_9AGAR</name>
<organism evidence="3 4">
    <name type="scientific">Fistulina hepatica ATCC 64428</name>
    <dbReference type="NCBI Taxonomy" id="1128425"/>
    <lineage>
        <taxon>Eukaryota</taxon>
        <taxon>Fungi</taxon>
        <taxon>Dikarya</taxon>
        <taxon>Basidiomycota</taxon>
        <taxon>Agaricomycotina</taxon>
        <taxon>Agaricomycetes</taxon>
        <taxon>Agaricomycetidae</taxon>
        <taxon>Agaricales</taxon>
        <taxon>Fistulinaceae</taxon>
        <taxon>Fistulina</taxon>
    </lineage>
</organism>
<dbReference type="PANTHER" id="PTHR13318">
    <property type="entry name" value="PARTNER OF PAIRED, ISOFORM B-RELATED"/>
    <property type="match status" value="1"/>
</dbReference>
<dbReference type="Pfam" id="PF25372">
    <property type="entry name" value="DUF7885"/>
    <property type="match status" value="1"/>
</dbReference>